<proteinExistence type="inferred from homology"/>
<evidence type="ECO:0000256" key="3">
    <source>
        <dbReference type="ARBA" id="ARBA00022452"/>
    </source>
</evidence>
<evidence type="ECO:0000256" key="2">
    <source>
        <dbReference type="ARBA" id="ARBA00022448"/>
    </source>
</evidence>
<evidence type="ECO:0000256" key="1">
    <source>
        <dbReference type="ARBA" id="ARBA00004571"/>
    </source>
</evidence>
<dbReference type="Pfam" id="PF13715">
    <property type="entry name" value="CarbopepD_reg_2"/>
    <property type="match status" value="1"/>
</dbReference>
<dbReference type="InterPro" id="IPR008969">
    <property type="entry name" value="CarboxyPept-like_regulatory"/>
</dbReference>
<dbReference type="InterPro" id="IPR012910">
    <property type="entry name" value="Plug_dom"/>
</dbReference>
<gene>
    <name evidence="9" type="ORF">GCM10023231_34190</name>
</gene>
<dbReference type="InterPro" id="IPR037066">
    <property type="entry name" value="Plug_dom_sf"/>
</dbReference>
<keyword evidence="6 7" id="KW-0998">Cell outer membrane</keyword>
<keyword evidence="4 7" id="KW-0812">Transmembrane</keyword>
<dbReference type="Proteomes" id="UP001501411">
    <property type="component" value="Unassembled WGS sequence"/>
</dbReference>
<keyword evidence="10" id="KW-1185">Reference proteome</keyword>
<dbReference type="InterPro" id="IPR039426">
    <property type="entry name" value="TonB-dep_rcpt-like"/>
</dbReference>
<dbReference type="SUPFAM" id="SSF49464">
    <property type="entry name" value="Carboxypeptidase regulatory domain-like"/>
    <property type="match status" value="1"/>
</dbReference>
<dbReference type="NCBIfam" id="TIGR04057">
    <property type="entry name" value="SusC_RagA_signa"/>
    <property type="match status" value="1"/>
</dbReference>
<comment type="similarity">
    <text evidence="7">Belongs to the TonB-dependent receptor family.</text>
</comment>
<evidence type="ECO:0000256" key="6">
    <source>
        <dbReference type="ARBA" id="ARBA00023237"/>
    </source>
</evidence>
<feature type="domain" description="TonB-dependent receptor plug" evidence="8">
    <location>
        <begin position="249"/>
        <end position="355"/>
    </location>
</feature>
<dbReference type="NCBIfam" id="TIGR04056">
    <property type="entry name" value="OMP_RagA_SusC"/>
    <property type="match status" value="1"/>
</dbReference>
<dbReference type="EMBL" id="BAABIQ010000042">
    <property type="protein sequence ID" value="GAA4802385.1"/>
    <property type="molecule type" value="Genomic_DNA"/>
</dbReference>
<dbReference type="InterPro" id="IPR036942">
    <property type="entry name" value="Beta-barrel_TonB_sf"/>
</dbReference>
<comment type="subcellular location">
    <subcellularLocation>
        <location evidence="1 7">Cell outer membrane</location>
        <topology evidence="1 7">Multi-pass membrane protein</topology>
    </subcellularLocation>
</comment>
<sequence>MYNLFSKLWRVRHRTLHQLQLLPRFIASRSITRKPLLKAFLYMKLSIIILVASCLQVAAEVSLAQQVSLDAEHVPLHEILREIRKQAKVDFLFKTSRMAQSKRVSIHAKAIDLQQALHQVFSDQPVAYVLTDNAIVVIDKPIDDKQLNQPIQENTLLQQNVHGSVKDAKGEPLVGVSVLEKGTTKGTTTDAQGNFLLTVSSTSAVLVFRFIGYNDQEIMANTSAIRVIMEESVNDLSEVVIVGYSAQRKENITGSVATVSSEELHDVTSPNVSNLLQGKVAGLSANSGTGKPGELPTVRIRGVSSISASQNPIWVVDGVIQPDVPNLNPQDIETISVLKDASSAALYGSRGANGVVVVTTKTAKAEQTTISLATKTGFSSFNTGGFKLMDGPELYQYWASFANQDELPEWYSENLLQHNTNWIELGTHDGLTQDYNLSLLGGTAKTKVFAGMNYFNEDGSVKGLSFDRYTGRLNLDYKLGDKITLSPKLSGSYSKTQDQQHNINGMFTYLPWDNPFDASGAVVNAQAPGANWRGRDLTNYFYDLQWNYTQESKFNAMANVDLTYKILPFLEFKSTNNITYYNTKGFIYKDPQSIAGLAVNGQIENSNAYRTTRFTNQMLTFTKDYGQHSINALIAYEFNDYKYEDNSAIGTGIVPGIKVLSGASNAYGVDGETNDYAFQSYLMNANYSYANRYVLQGSFRRDGSSRFGSNSKYGNFFSVSGAWNVHQERFFHSNSINFLRLKAAYGGVGNTPETLYPQYELFAVNAQYNGEPTAFPSSLGNPNLTWEKTYATNIGLETGFFNRINLSLEWYQKSTSGLLHFVPLPYVSGYEGYWDNIGSVHNKGIELTLNAQVIQSAQWKWDVDVNLGINTNKVNELYGGERQLNGNQVIEEGYDVNTWYMRKWAGVNPEDGTPQWEKTDEQTGEVSLTGNYAEATLQHVGNATPDYFGGLNTRLSYNHWFLNGNIAFSHGALIYNGGRELFDSDGAYATYNQMELQNGWSRWTPDHHDATHPQAFFGGNNRSNGVSSRYLEDGSFLRIRNIALGYKWNTKWLAKLKIKSLNTSLSVDNLLTITDYSGLDPEAATTGSTTSPYPLPRRFMLGIDVQF</sequence>
<reference evidence="10" key="1">
    <citation type="journal article" date="2019" name="Int. J. Syst. Evol. Microbiol.">
        <title>The Global Catalogue of Microorganisms (GCM) 10K type strain sequencing project: providing services to taxonomists for standard genome sequencing and annotation.</title>
        <authorList>
            <consortium name="The Broad Institute Genomics Platform"/>
            <consortium name="The Broad Institute Genome Sequencing Center for Infectious Disease"/>
            <person name="Wu L."/>
            <person name="Ma J."/>
        </authorList>
    </citation>
    <scope>NUCLEOTIDE SEQUENCE [LARGE SCALE GENOMIC DNA]</scope>
    <source>
        <strain evidence="10">JCM 18200</strain>
    </source>
</reference>
<dbReference type="InterPro" id="IPR023997">
    <property type="entry name" value="TonB-dep_OMP_SusC/RagA_CS"/>
</dbReference>
<dbReference type="Gene3D" id="2.60.40.1120">
    <property type="entry name" value="Carboxypeptidase-like, regulatory domain"/>
    <property type="match status" value="1"/>
</dbReference>
<evidence type="ECO:0000313" key="10">
    <source>
        <dbReference type="Proteomes" id="UP001501411"/>
    </source>
</evidence>
<accession>A0ABP9BYJ3</accession>
<evidence type="ECO:0000256" key="4">
    <source>
        <dbReference type="ARBA" id="ARBA00022692"/>
    </source>
</evidence>
<comment type="caution">
    <text evidence="9">The sequence shown here is derived from an EMBL/GenBank/DDBJ whole genome shotgun (WGS) entry which is preliminary data.</text>
</comment>
<dbReference type="Gene3D" id="2.40.170.20">
    <property type="entry name" value="TonB-dependent receptor, beta-barrel domain"/>
    <property type="match status" value="1"/>
</dbReference>
<keyword evidence="5 7" id="KW-0472">Membrane</keyword>
<evidence type="ECO:0000256" key="5">
    <source>
        <dbReference type="ARBA" id="ARBA00023136"/>
    </source>
</evidence>
<keyword evidence="9" id="KW-0675">Receptor</keyword>
<evidence type="ECO:0000313" key="9">
    <source>
        <dbReference type="EMBL" id="GAA4802385.1"/>
    </source>
</evidence>
<organism evidence="9 10">
    <name type="scientific">Olivibacter ginsenosidimutans</name>
    <dbReference type="NCBI Taxonomy" id="1176537"/>
    <lineage>
        <taxon>Bacteria</taxon>
        <taxon>Pseudomonadati</taxon>
        <taxon>Bacteroidota</taxon>
        <taxon>Sphingobacteriia</taxon>
        <taxon>Sphingobacteriales</taxon>
        <taxon>Sphingobacteriaceae</taxon>
        <taxon>Olivibacter</taxon>
    </lineage>
</organism>
<evidence type="ECO:0000256" key="7">
    <source>
        <dbReference type="PROSITE-ProRule" id="PRU01360"/>
    </source>
</evidence>
<dbReference type="Pfam" id="PF07715">
    <property type="entry name" value="Plug"/>
    <property type="match status" value="1"/>
</dbReference>
<dbReference type="PROSITE" id="PS52016">
    <property type="entry name" value="TONB_DEPENDENT_REC_3"/>
    <property type="match status" value="1"/>
</dbReference>
<evidence type="ECO:0000259" key="8">
    <source>
        <dbReference type="Pfam" id="PF07715"/>
    </source>
</evidence>
<keyword evidence="2 7" id="KW-0813">Transport</keyword>
<keyword evidence="3 7" id="KW-1134">Transmembrane beta strand</keyword>
<name>A0ABP9BYJ3_9SPHI</name>
<dbReference type="SUPFAM" id="SSF56935">
    <property type="entry name" value="Porins"/>
    <property type="match status" value="1"/>
</dbReference>
<dbReference type="InterPro" id="IPR023996">
    <property type="entry name" value="TonB-dep_OMP_SusC/RagA"/>
</dbReference>
<dbReference type="Gene3D" id="2.170.130.10">
    <property type="entry name" value="TonB-dependent receptor, plug domain"/>
    <property type="match status" value="1"/>
</dbReference>
<protein>
    <submittedName>
        <fullName evidence="9">TonB-dependent receptor</fullName>
    </submittedName>
</protein>